<proteinExistence type="predicted"/>
<dbReference type="Proteomes" id="UP000294641">
    <property type="component" value="Unassembled WGS sequence"/>
</dbReference>
<protein>
    <submittedName>
        <fullName evidence="1">Uncharacterized protein</fullName>
    </submittedName>
</protein>
<dbReference type="RefSeq" id="WP_109350851.1">
    <property type="nucleotide sequence ID" value="NZ_BJUE01000076.1"/>
</dbReference>
<dbReference type="EMBL" id="UGNP01000001">
    <property type="protein sequence ID" value="STX09424.1"/>
    <property type="molecule type" value="Genomic_DNA"/>
</dbReference>
<accession>A0A8B4Q9N1</accession>
<dbReference type="EMBL" id="SNZG01000061">
    <property type="protein sequence ID" value="TDR32703.1"/>
    <property type="molecule type" value="Genomic_DNA"/>
</dbReference>
<evidence type="ECO:0000313" key="4">
    <source>
        <dbReference type="Proteomes" id="UP000294641"/>
    </source>
</evidence>
<evidence type="ECO:0000313" key="1">
    <source>
        <dbReference type="EMBL" id="STX09424.1"/>
    </source>
</evidence>
<dbReference type="Proteomes" id="UP000254330">
    <property type="component" value="Unassembled WGS sequence"/>
</dbReference>
<comment type="caution">
    <text evidence="1">The sequence shown here is derived from an EMBL/GenBank/DDBJ whole genome shotgun (WGS) entry which is preliminary data.</text>
</comment>
<evidence type="ECO:0000313" key="2">
    <source>
        <dbReference type="EMBL" id="TDR32703.1"/>
    </source>
</evidence>
<dbReference type="AlphaFoldDB" id="A0A8B4Q9N1"/>
<reference evidence="1 3" key="1">
    <citation type="submission" date="2018-06" db="EMBL/GenBank/DDBJ databases">
        <authorList>
            <consortium name="Pathogen Informatics"/>
            <person name="Doyle S."/>
        </authorList>
    </citation>
    <scope>NUCLEOTIDE SEQUENCE [LARGE SCALE GENOMIC DNA]</scope>
    <source>
        <strain evidence="1 3">NCTC10597</strain>
    </source>
</reference>
<keyword evidence="4" id="KW-1185">Reference proteome</keyword>
<reference evidence="2 4" key="2">
    <citation type="submission" date="2019-03" db="EMBL/GenBank/DDBJ databases">
        <title>Genomic Encyclopedia of Type Strains, Phase IV (KMG-IV): sequencing the most valuable type-strain genomes for metagenomic binning, comparative biology and taxonomic classification.</title>
        <authorList>
            <person name="Goeker M."/>
        </authorList>
    </citation>
    <scope>NUCLEOTIDE SEQUENCE [LARGE SCALE GENOMIC DNA]</scope>
    <source>
        <strain evidence="2 4">DSM 20580</strain>
    </source>
</reference>
<name>A0A8B4Q9N1_9BACL</name>
<organism evidence="1 3">
    <name type="scientific">Kurthia zopfii</name>
    <dbReference type="NCBI Taxonomy" id="1650"/>
    <lineage>
        <taxon>Bacteria</taxon>
        <taxon>Bacillati</taxon>
        <taxon>Bacillota</taxon>
        <taxon>Bacilli</taxon>
        <taxon>Bacillales</taxon>
        <taxon>Caryophanaceae</taxon>
        <taxon>Kurthia</taxon>
    </lineage>
</organism>
<sequence>MEMIVCISLIFSHKQAQAKDLVVNTERELQVTIGSAQDGGVIEFGEQFPKEDDITVIINNNKKITIDAEKKLMKNRISIIYVWEGHTKNEPQLILKNFNFDGENQKHSGLFIS</sequence>
<evidence type="ECO:0000313" key="3">
    <source>
        <dbReference type="Proteomes" id="UP000254330"/>
    </source>
</evidence>
<gene>
    <name evidence="2" type="ORF">DFR61_16111</name>
    <name evidence="1" type="ORF">NCTC10597_01099</name>
</gene>